<dbReference type="PANTHER" id="PTHR43462:SF1">
    <property type="entry name" value="ALANYL-TRNA EDITING PROTEIN AARSD1"/>
    <property type="match status" value="1"/>
</dbReference>
<proteinExistence type="predicted"/>
<dbReference type="EMBL" id="BMHB01000001">
    <property type="protein sequence ID" value="GGI15226.1"/>
    <property type="molecule type" value="Genomic_DNA"/>
</dbReference>
<dbReference type="GO" id="GO:0046872">
    <property type="term" value="F:metal ion binding"/>
    <property type="evidence" value="ECO:0007669"/>
    <property type="project" value="UniProtKB-KW"/>
</dbReference>
<evidence type="ECO:0000256" key="3">
    <source>
        <dbReference type="ARBA" id="ARBA00022833"/>
    </source>
</evidence>
<comment type="caution">
    <text evidence="5">The sequence shown here is derived from an EMBL/GenBank/DDBJ whole genome shotgun (WGS) entry which is preliminary data.</text>
</comment>
<dbReference type="OrthoDB" id="9812949at2"/>
<dbReference type="SUPFAM" id="SSF55186">
    <property type="entry name" value="ThrRS/AlaRS common domain"/>
    <property type="match status" value="1"/>
</dbReference>
<dbReference type="GO" id="GO:0002161">
    <property type="term" value="F:aminoacyl-tRNA deacylase activity"/>
    <property type="evidence" value="ECO:0007669"/>
    <property type="project" value="UniProtKB-ARBA"/>
</dbReference>
<dbReference type="Proteomes" id="UP000626244">
    <property type="component" value="Unassembled WGS sequence"/>
</dbReference>
<protein>
    <submittedName>
        <fullName evidence="5">Alanyl-tRNA synthetase</fullName>
    </submittedName>
</protein>
<dbReference type="GO" id="GO:0043039">
    <property type="term" value="P:tRNA aminoacylation"/>
    <property type="evidence" value="ECO:0007669"/>
    <property type="project" value="InterPro"/>
</dbReference>
<dbReference type="RefSeq" id="WP_087999853.1">
    <property type="nucleotide sequence ID" value="NZ_BMHB01000001.1"/>
</dbReference>
<evidence type="ECO:0000313" key="5">
    <source>
        <dbReference type="EMBL" id="GGI15226.1"/>
    </source>
</evidence>
<dbReference type="Gene3D" id="2.40.30.130">
    <property type="match status" value="1"/>
</dbReference>
<sequence length="213" mass="24385">MTVKKLFWEDPYLSYTTAIVTSVVGQTITLDQTIIYAFSGGQQSDSGKIGGFELIDAKKEALEILYTLPENHNLYKGQEVIVEIDWEKRYKIMKLHFAAEIILEMMYQNYDQPEKIGANITSDKARIDFYWNGNITETFSLLETKAHNLIDANKPIKSDFSDKEKQRRYWEIEGFGKVACGGTHIKSTGEIGRIRLKRNNIGGGKERIEIYLA</sequence>
<dbReference type="SMART" id="SM00863">
    <property type="entry name" value="tRNA_SAD"/>
    <property type="match status" value="1"/>
</dbReference>
<dbReference type="GO" id="GO:0005524">
    <property type="term" value="F:ATP binding"/>
    <property type="evidence" value="ECO:0007669"/>
    <property type="project" value="InterPro"/>
</dbReference>
<reference evidence="6" key="1">
    <citation type="journal article" date="2019" name="Int. J. Syst. Evol. Microbiol.">
        <title>The Global Catalogue of Microorganisms (GCM) 10K type strain sequencing project: providing services to taxonomists for standard genome sequencing and annotation.</title>
        <authorList>
            <consortium name="The Broad Institute Genomics Platform"/>
            <consortium name="The Broad Institute Genome Sequencing Center for Infectious Disease"/>
            <person name="Wu L."/>
            <person name="Ma J."/>
        </authorList>
    </citation>
    <scope>NUCLEOTIDE SEQUENCE [LARGE SCALE GENOMIC DNA]</scope>
    <source>
        <strain evidence="6">CGMCC 1.14993</strain>
    </source>
</reference>
<dbReference type="Gene3D" id="3.30.980.10">
    <property type="entry name" value="Threonyl-trna Synthetase, Chain A, domain 2"/>
    <property type="match status" value="1"/>
</dbReference>
<evidence type="ECO:0000256" key="1">
    <source>
        <dbReference type="ARBA" id="ARBA00001947"/>
    </source>
</evidence>
<dbReference type="InterPro" id="IPR009000">
    <property type="entry name" value="Transl_B-barrel_sf"/>
</dbReference>
<dbReference type="Pfam" id="PF07973">
    <property type="entry name" value="tRNA_SAD"/>
    <property type="match status" value="1"/>
</dbReference>
<evidence type="ECO:0000259" key="4">
    <source>
        <dbReference type="SMART" id="SM00863"/>
    </source>
</evidence>
<keyword evidence="3" id="KW-0862">Zinc</keyword>
<organism evidence="5 6">
    <name type="scientific">Gottfriedia solisilvae</name>
    <dbReference type="NCBI Taxonomy" id="1516104"/>
    <lineage>
        <taxon>Bacteria</taxon>
        <taxon>Bacillati</taxon>
        <taxon>Bacillota</taxon>
        <taxon>Bacilli</taxon>
        <taxon>Bacillales</taxon>
        <taxon>Bacillaceae</taxon>
        <taxon>Gottfriedia</taxon>
    </lineage>
</organism>
<evidence type="ECO:0000256" key="2">
    <source>
        <dbReference type="ARBA" id="ARBA00022723"/>
    </source>
</evidence>
<dbReference type="GO" id="GO:0004812">
    <property type="term" value="F:aminoacyl-tRNA ligase activity"/>
    <property type="evidence" value="ECO:0007669"/>
    <property type="project" value="InterPro"/>
</dbReference>
<dbReference type="InterPro" id="IPR012947">
    <property type="entry name" value="tRNA_SAD"/>
</dbReference>
<keyword evidence="6" id="KW-1185">Reference proteome</keyword>
<comment type="cofactor">
    <cofactor evidence="1">
        <name>Zn(2+)</name>
        <dbReference type="ChEBI" id="CHEBI:29105"/>
    </cofactor>
</comment>
<feature type="domain" description="Threonyl/alanyl tRNA synthetase SAD" evidence="4">
    <location>
        <begin position="167"/>
        <end position="209"/>
    </location>
</feature>
<dbReference type="SUPFAM" id="SSF50447">
    <property type="entry name" value="Translation proteins"/>
    <property type="match status" value="1"/>
</dbReference>
<accession>A0A8J3F088</accession>
<dbReference type="PANTHER" id="PTHR43462">
    <property type="entry name" value="ALANYL-TRNA EDITING PROTEIN"/>
    <property type="match status" value="1"/>
</dbReference>
<dbReference type="AlphaFoldDB" id="A0A8J3F088"/>
<dbReference type="InterPro" id="IPR051335">
    <property type="entry name" value="Alanyl-tRNA_Editing_Enzymes"/>
</dbReference>
<keyword evidence="2" id="KW-0479">Metal-binding</keyword>
<gene>
    <name evidence="5" type="ORF">GCM10007380_26910</name>
</gene>
<dbReference type="InterPro" id="IPR018163">
    <property type="entry name" value="Thr/Ala-tRNA-synth_IIc_edit"/>
</dbReference>
<evidence type="ECO:0000313" key="6">
    <source>
        <dbReference type="Proteomes" id="UP000626244"/>
    </source>
</evidence>
<name>A0A8J3F088_9BACI</name>